<keyword evidence="7" id="KW-0443">Lipid metabolism</keyword>
<dbReference type="PANTHER" id="PTHR43612">
    <property type="entry name" value="TRIFUNCTIONAL ENZYME SUBUNIT ALPHA"/>
    <property type="match status" value="1"/>
</dbReference>
<evidence type="ECO:0000313" key="13">
    <source>
        <dbReference type="EMBL" id="AMN46369.1"/>
    </source>
</evidence>
<dbReference type="OrthoDB" id="5389341at2"/>
<dbReference type="InterPro" id="IPR008927">
    <property type="entry name" value="6-PGluconate_DH-like_C_sf"/>
</dbReference>
<keyword evidence="4" id="KW-0442">Lipid degradation</keyword>
<evidence type="ECO:0000256" key="3">
    <source>
        <dbReference type="ARBA" id="ARBA00022832"/>
    </source>
</evidence>
<evidence type="ECO:0000256" key="6">
    <source>
        <dbReference type="ARBA" id="ARBA00023027"/>
    </source>
</evidence>
<proteinExistence type="inferred from homology"/>
<comment type="pathway">
    <text evidence="1">Lipid metabolism; fatty acid beta-oxidation.</text>
</comment>
<dbReference type="InterPro" id="IPR029045">
    <property type="entry name" value="ClpP/crotonase-like_dom_sf"/>
</dbReference>
<dbReference type="STRING" id="465721.ACG33_04455"/>
<evidence type="ECO:0000256" key="9">
    <source>
        <dbReference type="ARBA" id="ARBA00023268"/>
    </source>
</evidence>
<reference evidence="13 14" key="1">
    <citation type="submission" date="2015-06" db="EMBL/GenBank/DDBJ databases">
        <title>A Comprehensive Approach to Explore the Metabolic and Phylogenetic Diversity of Bacterial Steroid Degradation in the Environment: Testosterone as an Example.</title>
        <authorList>
            <person name="Yang F.-C."/>
            <person name="Chen Y.-L."/>
            <person name="Yu C.-P."/>
            <person name="Tang S.-L."/>
            <person name="Wang P.-H."/>
            <person name="Ismail W."/>
            <person name="Wang C.-H."/>
            <person name="Yang C.-Y."/>
            <person name="Chiang Y.-R."/>
        </authorList>
    </citation>
    <scope>NUCLEOTIDE SEQUENCE [LARGE SCALE GENOMIC DNA]</scope>
    <source>
        <strain evidence="13 14">DSM 18526</strain>
    </source>
</reference>
<dbReference type="GO" id="GO:0004300">
    <property type="term" value="F:enoyl-CoA hydratase activity"/>
    <property type="evidence" value="ECO:0007669"/>
    <property type="project" value="TreeGrafter"/>
</dbReference>
<dbReference type="GO" id="GO:0070403">
    <property type="term" value="F:NAD+ binding"/>
    <property type="evidence" value="ECO:0007669"/>
    <property type="project" value="InterPro"/>
</dbReference>
<dbReference type="UniPathway" id="UPA00659"/>
<dbReference type="EMBL" id="CP011971">
    <property type="protein sequence ID" value="AMN46369.1"/>
    <property type="molecule type" value="Genomic_DNA"/>
</dbReference>
<evidence type="ECO:0000256" key="5">
    <source>
        <dbReference type="ARBA" id="ARBA00023002"/>
    </source>
</evidence>
<dbReference type="InterPro" id="IPR006108">
    <property type="entry name" value="3HC_DH_C"/>
</dbReference>
<evidence type="ECO:0000256" key="2">
    <source>
        <dbReference type="ARBA" id="ARBA00007005"/>
    </source>
</evidence>
<dbReference type="SUPFAM" id="SSF51735">
    <property type="entry name" value="NAD(P)-binding Rossmann-fold domains"/>
    <property type="match status" value="1"/>
</dbReference>
<dbReference type="Gene3D" id="3.90.226.10">
    <property type="entry name" value="2-enoyl-CoA Hydratase, Chain A, domain 1"/>
    <property type="match status" value="1"/>
</dbReference>
<evidence type="ECO:0000313" key="14">
    <source>
        <dbReference type="Proteomes" id="UP000070250"/>
    </source>
</evidence>
<dbReference type="KEGG" id="sdf:ACG33_04455"/>
<dbReference type="PANTHER" id="PTHR43612:SF3">
    <property type="entry name" value="TRIFUNCTIONAL ENZYME SUBUNIT ALPHA, MITOCHONDRIAL"/>
    <property type="match status" value="1"/>
</dbReference>
<organism evidence="13 14">
    <name type="scientific">Steroidobacter denitrificans</name>
    <dbReference type="NCBI Taxonomy" id="465721"/>
    <lineage>
        <taxon>Bacteria</taxon>
        <taxon>Pseudomonadati</taxon>
        <taxon>Pseudomonadota</taxon>
        <taxon>Gammaproteobacteria</taxon>
        <taxon>Steroidobacterales</taxon>
        <taxon>Steroidobacteraceae</taxon>
        <taxon>Steroidobacter</taxon>
    </lineage>
</organism>
<dbReference type="Pfam" id="PF00378">
    <property type="entry name" value="ECH_1"/>
    <property type="match status" value="1"/>
</dbReference>
<keyword evidence="9" id="KW-0511">Multifunctional enzyme</keyword>
<evidence type="ECO:0000256" key="4">
    <source>
        <dbReference type="ARBA" id="ARBA00022963"/>
    </source>
</evidence>
<keyword evidence="5" id="KW-0560">Oxidoreductase</keyword>
<dbReference type="InterPro" id="IPR050136">
    <property type="entry name" value="FA_oxidation_alpha_subunit"/>
</dbReference>
<dbReference type="Gene3D" id="3.40.50.720">
    <property type="entry name" value="NAD(P)-binding Rossmann-like Domain"/>
    <property type="match status" value="1"/>
</dbReference>
<evidence type="ECO:0000259" key="12">
    <source>
        <dbReference type="Pfam" id="PF02737"/>
    </source>
</evidence>
<dbReference type="PATRIC" id="fig|465721.4.peg.952"/>
<comment type="catalytic activity">
    <reaction evidence="10">
        <text>a (3S)-3-hydroxyacyl-CoA + NAD(+) = a 3-oxoacyl-CoA + NADH + H(+)</text>
        <dbReference type="Rhea" id="RHEA:22432"/>
        <dbReference type="ChEBI" id="CHEBI:15378"/>
        <dbReference type="ChEBI" id="CHEBI:57318"/>
        <dbReference type="ChEBI" id="CHEBI:57540"/>
        <dbReference type="ChEBI" id="CHEBI:57945"/>
        <dbReference type="ChEBI" id="CHEBI:90726"/>
        <dbReference type="EC" id="1.1.1.35"/>
    </reaction>
</comment>
<evidence type="ECO:0000256" key="1">
    <source>
        <dbReference type="ARBA" id="ARBA00005005"/>
    </source>
</evidence>
<sequence length="715" mass="77058">MSENFKGFIYDKDADGIVTLTMDMAGPVNAMNADFRAAIEWLADRLEAEEGLTGVVITSGKSTFFAGGDIKEMAQARAADAGQWFEIIERMKAQLRRIEKLPVPIAAAINGAALGGGLEICLACNYRVAWNSSKVAIGLPEVTLGLLPGSGGVVRSIHMLGLEKALPLILEGTRLAPAKARESGLVDALVDDLEELLPAAKAWVKANPDAGLKPWDKKGYAMRDSIYDPRVTGLLSAASPQYFAKTRGLLPAPARILSLAHDAVCVDFDAALRIETRSLVELMLSPVCKNLINSTFLQMNRINSGASRPRDIGKTSVSRVGILGAGMMGQGIAYACAMAGIETVLKDVSLQAAEKGRAYTDSLLTKRLAKGSLTEEQKAVILARIKATADNADLRGCDLIVEAVFESIDLKKKVIQETESLLAEGGVFGSNTSTLPITLLAGASRRPENFIGVHFFSPVDKMPLVEIICGKQTSEATLAKAYDFARQIGKTPIVVNDSLGFFTSRVFGTYLDEGCRLLVEGLDPIFIDNMGRLVGMPVGPLTVFDEVSLELNRKVAETQRQLGIYGSRSDSSVAVEVAERLTMEFGRGGRHHGGGFYEYPAGGPKLIWPGLYELYRKHDVGIDAGDAKDRLLFRQVVEALKCLQEGVLRSVPEGNIGSLMGIGAPVWTGGFIQFVNTYGLQRFIDRCDELASRYGERFKAPGIVAEKLAAGEVFE</sequence>
<dbReference type="CDD" id="cd06558">
    <property type="entry name" value="crotonase-like"/>
    <property type="match status" value="1"/>
</dbReference>
<dbReference type="Pfam" id="PF02737">
    <property type="entry name" value="3HCDH_N"/>
    <property type="match status" value="1"/>
</dbReference>
<dbReference type="SUPFAM" id="SSF48179">
    <property type="entry name" value="6-phosphogluconate dehydrogenase C-terminal domain-like"/>
    <property type="match status" value="2"/>
</dbReference>
<keyword evidence="6" id="KW-0520">NAD</keyword>
<dbReference type="Proteomes" id="UP000070250">
    <property type="component" value="Chromosome"/>
</dbReference>
<evidence type="ECO:0000259" key="11">
    <source>
        <dbReference type="Pfam" id="PF00725"/>
    </source>
</evidence>
<dbReference type="InterPro" id="IPR036291">
    <property type="entry name" value="NAD(P)-bd_dom_sf"/>
</dbReference>
<protein>
    <submittedName>
        <fullName evidence="13">3-hydroxyacyl-CoA dehydrogenase</fullName>
    </submittedName>
</protein>
<dbReference type="RefSeq" id="WP_066919050.1">
    <property type="nucleotide sequence ID" value="NZ_CP011971.1"/>
</dbReference>
<evidence type="ECO:0000256" key="7">
    <source>
        <dbReference type="ARBA" id="ARBA00023098"/>
    </source>
</evidence>
<dbReference type="InterPro" id="IPR001753">
    <property type="entry name" value="Enoyl-CoA_hydra/iso"/>
</dbReference>
<dbReference type="Gene3D" id="1.10.1040.50">
    <property type="match status" value="1"/>
</dbReference>
<keyword evidence="14" id="KW-1185">Reference proteome</keyword>
<dbReference type="InterPro" id="IPR006176">
    <property type="entry name" value="3-OHacyl-CoA_DH_NAD-bd"/>
</dbReference>
<name>A0A127F9Y5_STEDE</name>
<dbReference type="GO" id="GO:0006635">
    <property type="term" value="P:fatty acid beta-oxidation"/>
    <property type="evidence" value="ECO:0007669"/>
    <property type="project" value="UniProtKB-UniPathway"/>
</dbReference>
<dbReference type="AlphaFoldDB" id="A0A127F9Y5"/>
<evidence type="ECO:0000256" key="10">
    <source>
        <dbReference type="ARBA" id="ARBA00049556"/>
    </source>
</evidence>
<keyword evidence="3" id="KW-0276">Fatty acid metabolism</keyword>
<evidence type="ECO:0000256" key="8">
    <source>
        <dbReference type="ARBA" id="ARBA00023239"/>
    </source>
</evidence>
<keyword evidence="8" id="KW-0456">Lyase</keyword>
<gene>
    <name evidence="13" type="ORF">ACG33_04455</name>
</gene>
<dbReference type="SUPFAM" id="SSF52096">
    <property type="entry name" value="ClpP/crotonase"/>
    <property type="match status" value="1"/>
</dbReference>
<feature type="domain" description="3-hydroxyacyl-CoA dehydrogenase C-terminal" evidence="11">
    <location>
        <begin position="500"/>
        <end position="599"/>
    </location>
</feature>
<dbReference type="GO" id="GO:0016509">
    <property type="term" value="F:long-chain (3S)-3-hydroxyacyl-CoA dehydrogenase (NAD+) activity"/>
    <property type="evidence" value="ECO:0007669"/>
    <property type="project" value="TreeGrafter"/>
</dbReference>
<feature type="domain" description="3-hydroxyacyl-CoA dehydrogenase NAD binding" evidence="12">
    <location>
        <begin position="320"/>
        <end position="497"/>
    </location>
</feature>
<accession>A0A127F9Y5</accession>
<dbReference type="Pfam" id="PF00725">
    <property type="entry name" value="3HCDH"/>
    <property type="match status" value="1"/>
</dbReference>
<dbReference type="FunFam" id="3.40.50.720:FF:000009">
    <property type="entry name" value="Fatty oxidation complex, alpha subunit"/>
    <property type="match status" value="1"/>
</dbReference>
<comment type="similarity">
    <text evidence="2">In the central section; belongs to the 3-hydroxyacyl-CoA dehydrogenase family.</text>
</comment>